<name>A0A0B6XU87_9EUPU</name>
<proteinExistence type="predicted"/>
<gene>
    <name evidence="2" type="primary">ORF528</name>
</gene>
<dbReference type="EMBL" id="HACG01000221">
    <property type="protein sequence ID" value="CEK47086.1"/>
    <property type="molecule type" value="Transcribed_RNA"/>
</dbReference>
<organism evidence="2">
    <name type="scientific">Arion vulgaris</name>
    <dbReference type="NCBI Taxonomy" id="1028688"/>
    <lineage>
        <taxon>Eukaryota</taxon>
        <taxon>Metazoa</taxon>
        <taxon>Spiralia</taxon>
        <taxon>Lophotrochozoa</taxon>
        <taxon>Mollusca</taxon>
        <taxon>Gastropoda</taxon>
        <taxon>Heterobranchia</taxon>
        <taxon>Euthyneura</taxon>
        <taxon>Panpulmonata</taxon>
        <taxon>Eupulmonata</taxon>
        <taxon>Stylommatophora</taxon>
        <taxon>Helicina</taxon>
        <taxon>Arionoidea</taxon>
        <taxon>Arionidae</taxon>
        <taxon>Arion</taxon>
    </lineage>
</organism>
<dbReference type="AlphaFoldDB" id="A0A0B6XU87"/>
<evidence type="ECO:0000256" key="1">
    <source>
        <dbReference type="SAM" id="MobiDB-lite"/>
    </source>
</evidence>
<reference evidence="2" key="1">
    <citation type="submission" date="2014-12" db="EMBL/GenBank/DDBJ databases">
        <title>Insight into the proteome of Arion vulgaris.</title>
        <authorList>
            <person name="Aradska J."/>
            <person name="Bulat T."/>
            <person name="Smidak R."/>
            <person name="Sarate P."/>
            <person name="Gangsoo J."/>
            <person name="Sialana F."/>
            <person name="Bilban M."/>
            <person name="Lubec G."/>
        </authorList>
    </citation>
    <scope>NUCLEOTIDE SEQUENCE</scope>
    <source>
        <tissue evidence="2">Skin</tissue>
    </source>
</reference>
<feature type="compositionally biased region" description="Polar residues" evidence="1">
    <location>
        <begin position="44"/>
        <end position="59"/>
    </location>
</feature>
<protein>
    <submittedName>
        <fullName evidence="2">Uncharacterized protein</fullName>
    </submittedName>
</protein>
<evidence type="ECO:0000313" key="2">
    <source>
        <dbReference type="EMBL" id="CEK47086.1"/>
    </source>
</evidence>
<feature type="non-terminal residue" evidence="2">
    <location>
        <position position="87"/>
    </location>
</feature>
<feature type="region of interest" description="Disordered" evidence="1">
    <location>
        <begin position="43"/>
        <end position="66"/>
    </location>
</feature>
<sequence length="87" mass="9514">MLLLPESDLSTMTAFTESHLTSLSSKSSMPHCITQGICLDYPHSASNSKQGQPHQQPLGVSSAPLSPRACHQIRQWDINDNTLPVKD</sequence>
<accession>A0A0B6XU87</accession>